<dbReference type="HOGENOM" id="CLU_023194_14_0_0"/>
<dbReference type="eggNOG" id="COG0673">
    <property type="taxonomic scope" value="Bacteria"/>
</dbReference>
<evidence type="ECO:0000259" key="3">
    <source>
        <dbReference type="Pfam" id="PF01408"/>
    </source>
</evidence>
<evidence type="ECO:0000313" key="5">
    <source>
        <dbReference type="EMBL" id="ADE53250.1"/>
    </source>
</evidence>
<proteinExistence type="inferred from homology"/>
<organism evidence="5 6">
    <name type="scientific">Coraliomargarita akajimensis (strain DSM 45221 / IAM 15411 / JCM 23193 / KCTC 12865 / 04OKA010-24)</name>
    <dbReference type="NCBI Taxonomy" id="583355"/>
    <lineage>
        <taxon>Bacteria</taxon>
        <taxon>Pseudomonadati</taxon>
        <taxon>Verrucomicrobiota</taxon>
        <taxon>Opitutia</taxon>
        <taxon>Puniceicoccales</taxon>
        <taxon>Coraliomargaritaceae</taxon>
        <taxon>Coraliomargarita</taxon>
    </lineage>
</organism>
<keyword evidence="6" id="KW-1185">Reference proteome</keyword>
<evidence type="ECO:0000256" key="1">
    <source>
        <dbReference type="ARBA" id="ARBA00010928"/>
    </source>
</evidence>
<reference evidence="5 6" key="1">
    <citation type="journal article" date="2010" name="Stand. Genomic Sci.">
        <title>Complete genome sequence of Coraliomargarita akajimensis type strain (04OKA010-24).</title>
        <authorList>
            <person name="Mavromatis K."/>
            <person name="Abt B."/>
            <person name="Brambilla E."/>
            <person name="Lapidus A."/>
            <person name="Copeland A."/>
            <person name="Deshpande S."/>
            <person name="Nolan M."/>
            <person name="Lucas S."/>
            <person name="Tice H."/>
            <person name="Cheng J.F."/>
            <person name="Han C."/>
            <person name="Detter J.C."/>
            <person name="Woyke T."/>
            <person name="Goodwin L."/>
            <person name="Pitluck S."/>
            <person name="Held B."/>
            <person name="Brettin T."/>
            <person name="Tapia R."/>
            <person name="Ivanova N."/>
            <person name="Mikhailova N."/>
            <person name="Pati A."/>
            <person name="Liolios K."/>
            <person name="Chen A."/>
            <person name="Palaniappan K."/>
            <person name="Land M."/>
            <person name="Hauser L."/>
            <person name="Chang Y.J."/>
            <person name="Jeffries C.D."/>
            <person name="Rohde M."/>
            <person name="Goker M."/>
            <person name="Bristow J."/>
            <person name="Eisen J.A."/>
            <person name="Markowitz V."/>
            <person name="Hugenholtz P."/>
            <person name="Klenk H.P."/>
            <person name="Kyrpides N.C."/>
        </authorList>
    </citation>
    <scope>NUCLEOTIDE SEQUENCE [LARGE SCALE GENOMIC DNA]</scope>
    <source>
        <strain evidence="6">DSM 45221 / IAM 15411 / JCM 23193 / KCTC 12865</strain>
    </source>
</reference>
<evidence type="ECO:0000259" key="4">
    <source>
        <dbReference type="Pfam" id="PF22725"/>
    </source>
</evidence>
<feature type="domain" description="Gfo/Idh/MocA-like oxidoreductase N-terminal" evidence="3">
    <location>
        <begin position="16"/>
        <end position="129"/>
    </location>
</feature>
<comment type="similarity">
    <text evidence="1">Belongs to the Gfo/Idh/MocA family.</text>
</comment>
<dbReference type="EMBL" id="CP001998">
    <property type="protein sequence ID" value="ADE53250.1"/>
    <property type="molecule type" value="Genomic_DNA"/>
</dbReference>
<dbReference type="SUPFAM" id="SSF51735">
    <property type="entry name" value="NAD(P)-binding Rossmann-fold domains"/>
    <property type="match status" value="1"/>
</dbReference>
<protein>
    <submittedName>
        <fullName evidence="5">Oxidoreductase domain protein</fullName>
    </submittedName>
</protein>
<dbReference type="GO" id="GO:0000166">
    <property type="term" value="F:nucleotide binding"/>
    <property type="evidence" value="ECO:0007669"/>
    <property type="project" value="InterPro"/>
</dbReference>
<dbReference type="InterPro" id="IPR055170">
    <property type="entry name" value="GFO_IDH_MocA-like_dom"/>
</dbReference>
<dbReference type="PANTHER" id="PTHR43708:SF5">
    <property type="entry name" value="CONSERVED EXPRESSED OXIDOREDUCTASE (EUROFUNG)-RELATED"/>
    <property type="match status" value="1"/>
</dbReference>
<dbReference type="Pfam" id="PF22725">
    <property type="entry name" value="GFO_IDH_MocA_C3"/>
    <property type="match status" value="1"/>
</dbReference>
<dbReference type="KEGG" id="caa:Caka_0223"/>
<keyword evidence="2" id="KW-0560">Oxidoreductase</keyword>
<dbReference type="InterPro" id="IPR000683">
    <property type="entry name" value="Gfo/Idh/MocA-like_OxRdtase_N"/>
</dbReference>
<dbReference type="RefSeq" id="WP_013041976.1">
    <property type="nucleotide sequence ID" value="NC_014008.1"/>
</dbReference>
<dbReference type="InterPro" id="IPR036291">
    <property type="entry name" value="NAD(P)-bd_dom_sf"/>
</dbReference>
<name>D5ELS5_CORAD</name>
<dbReference type="PANTHER" id="PTHR43708">
    <property type="entry name" value="CONSERVED EXPRESSED OXIDOREDUCTASE (EUROFUNG)"/>
    <property type="match status" value="1"/>
</dbReference>
<dbReference type="InterPro" id="IPR051317">
    <property type="entry name" value="Gfo/Idh/MocA_oxidoreduct"/>
</dbReference>
<gene>
    <name evidence="5" type="ordered locus">Caka_0223</name>
</gene>
<dbReference type="Gene3D" id="3.30.360.10">
    <property type="entry name" value="Dihydrodipicolinate Reductase, domain 2"/>
    <property type="match status" value="1"/>
</dbReference>
<dbReference type="STRING" id="583355.Caka_0223"/>
<dbReference type="Pfam" id="PF01408">
    <property type="entry name" value="GFO_IDH_MocA"/>
    <property type="match status" value="1"/>
</dbReference>
<evidence type="ECO:0000256" key="2">
    <source>
        <dbReference type="ARBA" id="ARBA00023002"/>
    </source>
</evidence>
<feature type="domain" description="GFO/IDH/MocA-like oxidoreductase" evidence="4">
    <location>
        <begin position="142"/>
        <end position="260"/>
    </location>
</feature>
<sequence>MIDYQPPLPKEVRPIYIIGAGGIVKDAHLPAYKKAGFTVAGITNRTRARAETLAEAYDIPNVYDSIEELIAAAPENAVFDLTLMPAQFVPTLEMLPDGAVVLIQKPMGDSLPEALEILEVCRRKQLVAAINCQLRFAPFIIAARNLVESGAIGELYDMEVRVSVKTPWDLFPNVKFHPRLEIAQHSVHHIDLVRSFLGNPKSVMAKTVGHPAKPMSSTRTGMVLDYGDKLRAVLSVNHDHDFGLHNQECFVKWEGTKGAIKATMGLLMNYPDGVPDKFEYCIVEAGKDPQWQEHPIEGSWFPEAFIGTMGSLMCFAEGSMDVLPTSVENVVNTMALVEAAYGSNDAGGVVPDYQ</sequence>
<dbReference type="Gene3D" id="3.40.50.720">
    <property type="entry name" value="NAD(P)-binding Rossmann-like Domain"/>
    <property type="match status" value="1"/>
</dbReference>
<dbReference type="Proteomes" id="UP000000925">
    <property type="component" value="Chromosome"/>
</dbReference>
<dbReference type="SUPFAM" id="SSF55347">
    <property type="entry name" value="Glyceraldehyde-3-phosphate dehydrogenase-like, C-terminal domain"/>
    <property type="match status" value="1"/>
</dbReference>
<evidence type="ECO:0000313" key="6">
    <source>
        <dbReference type="Proteomes" id="UP000000925"/>
    </source>
</evidence>
<dbReference type="AlphaFoldDB" id="D5ELS5"/>
<dbReference type="GO" id="GO:0016491">
    <property type="term" value="F:oxidoreductase activity"/>
    <property type="evidence" value="ECO:0007669"/>
    <property type="project" value="UniProtKB-KW"/>
</dbReference>
<accession>D5ELS5</accession>